<comment type="subunit">
    <text evidence="9">F-type ATPases have 2 components, CF(1) - the catalytic core - and CF(0) - the membrane proton channel. CF(1) and CF(0) have multiple subunits.</text>
</comment>
<gene>
    <name evidence="11" type="ORF">LSINAPIS_LOCUS11296</name>
</gene>
<keyword evidence="7 9" id="KW-0496">Mitochondrion</keyword>
<keyword evidence="10" id="KW-0175">Coiled coil</keyword>
<dbReference type="GO" id="GO:0045259">
    <property type="term" value="C:proton-transporting ATP synthase complex"/>
    <property type="evidence" value="ECO:0007669"/>
    <property type="project" value="UniProtKB-KW"/>
</dbReference>
<reference evidence="11 12" key="1">
    <citation type="submission" date="2017-07" db="EMBL/GenBank/DDBJ databases">
        <authorList>
            <person name="Talla V."/>
            <person name="Backstrom N."/>
        </authorList>
    </citation>
    <scope>NUCLEOTIDE SEQUENCE [LARGE SCALE GENOMIC DNA]</scope>
</reference>
<evidence type="ECO:0000256" key="7">
    <source>
        <dbReference type="ARBA" id="ARBA00023128"/>
    </source>
</evidence>
<organism evidence="11 12">
    <name type="scientific">Leptidea sinapis</name>
    <dbReference type="NCBI Taxonomy" id="189913"/>
    <lineage>
        <taxon>Eukaryota</taxon>
        <taxon>Metazoa</taxon>
        <taxon>Ecdysozoa</taxon>
        <taxon>Arthropoda</taxon>
        <taxon>Hexapoda</taxon>
        <taxon>Insecta</taxon>
        <taxon>Pterygota</taxon>
        <taxon>Neoptera</taxon>
        <taxon>Endopterygota</taxon>
        <taxon>Lepidoptera</taxon>
        <taxon>Glossata</taxon>
        <taxon>Ditrysia</taxon>
        <taxon>Papilionoidea</taxon>
        <taxon>Pieridae</taxon>
        <taxon>Dismorphiinae</taxon>
        <taxon>Leptidea</taxon>
    </lineage>
</organism>
<evidence type="ECO:0000256" key="1">
    <source>
        <dbReference type="ARBA" id="ARBA00007479"/>
    </source>
</evidence>
<keyword evidence="8 9" id="KW-0472">Membrane</keyword>
<dbReference type="PANTHER" id="PTHR12733">
    <property type="entry name" value="MITOCHONDRIAL ATP SYNTHASE B CHAIN"/>
    <property type="match status" value="1"/>
</dbReference>
<dbReference type="EMBL" id="FZQP02004912">
    <property type="protein sequence ID" value="VVD00715.1"/>
    <property type="molecule type" value="Genomic_DNA"/>
</dbReference>
<keyword evidence="6 9" id="KW-0406">Ion transport</keyword>
<feature type="coiled-coil region" evidence="10">
    <location>
        <begin position="118"/>
        <end position="160"/>
    </location>
</feature>
<evidence type="ECO:0000313" key="12">
    <source>
        <dbReference type="Proteomes" id="UP000324832"/>
    </source>
</evidence>
<evidence type="ECO:0000256" key="6">
    <source>
        <dbReference type="ARBA" id="ARBA00023065"/>
    </source>
</evidence>
<dbReference type="Proteomes" id="UP000324832">
    <property type="component" value="Unassembled WGS sequence"/>
</dbReference>
<keyword evidence="2 9" id="KW-0813">Transport</keyword>
<dbReference type="PANTHER" id="PTHR12733:SF3">
    <property type="entry name" value="ATP SYNTHASE F(0) COMPLEX SUBUNIT B1, MITOCHONDRIAL"/>
    <property type="match status" value="1"/>
</dbReference>
<evidence type="ECO:0000256" key="4">
    <source>
        <dbReference type="ARBA" id="ARBA00022781"/>
    </source>
</evidence>
<evidence type="ECO:0000256" key="10">
    <source>
        <dbReference type="SAM" id="Coils"/>
    </source>
</evidence>
<dbReference type="AlphaFoldDB" id="A0A5E4QU02"/>
<dbReference type="InterPro" id="IPR013837">
    <property type="entry name" value="ATP_synth_F0_suB"/>
</dbReference>
<keyword evidence="12" id="KW-1185">Reference proteome</keyword>
<evidence type="ECO:0000256" key="3">
    <source>
        <dbReference type="ARBA" id="ARBA00022547"/>
    </source>
</evidence>
<accession>A0A5E4QU02</accession>
<dbReference type="GO" id="GO:0005743">
    <property type="term" value="C:mitochondrial inner membrane"/>
    <property type="evidence" value="ECO:0007669"/>
    <property type="project" value="UniProtKB-SubCell"/>
</dbReference>
<keyword evidence="3 9" id="KW-0138">CF(0)</keyword>
<name>A0A5E4QU02_9NEOP</name>
<proteinExistence type="inferred from homology"/>
<dbReference type="Gene3D" id="1.20.5.2210">
    <property type="match status" value="1"/>
</dbReference>
<comment type="function">
    <text evidence="9">Subunit b, of the mitochondrial membrane ATP synthase complex (F(1)F(0) ATP synthase or Complex V) that produces ATP from ADP in the presence of a proton gradient across the membrane which is generated by electron transport complexes of the respiratory chain. ATP synthase complex consist of a soluble F(1) head domain - the catalytic core - and a membrane F(1) domain - the membrane proton channel. These two domains are linked by a central stalk rotating inside the F(1) region and a stationary peripheral stalk. During catalysis, ATP synthesis in the catalytic domain of F(1) is coupled via a rotary mechanism of the central stalk subunits to proton translocation. In vivo, can only synthesize ATP although its ATP hydrolase activity can be activated artificially in vitro. Part of the complex F(0) domain. Part of the complex F(0) domain and the peripheric stalk, which acts as a stator to hold the catalytic alpha(3)beta(3) subcomplex and subunit a/ATP6 static relative to the rotary elements.</text>
</comment>
<dbReference type="Pfam" id="PF05405">
    <property type="entry name" value="Mt_ATP-synt_B"/>
    <property type="match status" value="1"/>
</dbReference>
<sequence>MPIIMHGHTTTCPANSKSKCPVNTGSCDSAGSKTDVKASSGLKRALAPGQVRLAIFPDEWFTFFYPYTGVSGPYVFGIGIVNYLISKEIYVMEHEYYTGLSIFVICYFATTRLGPSAAAALDSEIDAIANELEQSRKDELNNLEAIINEAKLAQEQAKGQKLLMDAKKENVAMQLEADYRERLVKVYSAVKGRLEYQVKRQRVLNRIHQKWMLQWILENVQKAITPEFEKKALERAIADLATISARS</sequence>
<evidence type="ECO:0000256" key="8">
    <source>
        <dbReference type="ARBA" id="ARBA00023136"/>
    </source>
</evidence>
<comment type="similarity">
    <text evidence="1 9">Belongs to the eukaryotic ATPase B chain family.</text>
</comment>
<dbReference type="GO" id="GO:0046933">
    <property type="term" value="F:proton-transporting ATP synthase activity, rotational mechanism"/>
    <property type="evidence" value="ECO:0007669"/>
    <property type="project" value="TreeGrafter"/>
</dbReference>
<evidence type="ECO:0000256" key="9">
    <source>
        <dbReference type="RuleBase" id="RU368017"/>
    </source>
</evidence>
<keyword evidence="5 9" id="KW-0999">Mitochondrion inner membrane</keyword>
<keyword evidence="4 9" id="KW-0375">Hydrogen ion transport</keyword>
<dbReference type="SUPFAM" id="SSF161060">
    <property type="entry name" value="ATP synthase B chain-like"/>
    <property type="match status" value="1"/>
</dbReference>
<dbReference type="InterPro" id="IPR008688">
    <property type="entry name" value="ATP_synth_Bsub_B/MI25"/>
</dbReference>
<comment type="subcellular location">
    <subcellularLocation>
        <location evidence="9">Mitochondrion</location>
    </subcellularLocation>
    <subcellularLocation>
        <location evidence="9">Mitochondrion inner membrane</location>
    </subcellularLocation>
</comment>
<evidence type="ECO:0000256" key="5">
    <source>
        <dbReference type="ARBA" id="ARBA00022792"/>
    </source>
</evidence>
<evidence type="ECO:0000256" key="2">
    <source>
        <dbReference type="ARBA" id="ARBA00022448"/>
    </source>
</evidence>
<evidence type="ECO:0000313" key="11">
    <source>
        <dbReference type="EMBL" id="VVD00715.1"/>
    </source>
</evidence>
<protein>
    <recommendedName>
        <fullName evidence="9">ATP synthase subunit b</fullName>
    </recommendedName>
</protein>